<organism evidence="8 9">
    <name type="scientific">Thalassiosira oceanica</name>
    <name type="common">Marine diatom</name>
    <dbReference type="NCBI Taxonomy" id="159749"/>
    <lineage>
        <taxon>Eukaryota</taxon>
        <taxon>Sar</taxon>
        <taxon>Stramenopiles</taxon>
        <taxon>Ochrophyta</taxon>
        <taxon>Bacillariophyta</taxon>
        <taxon>Coscinodiscophyceae</taxon>
        <taxon>Thalassiosirophycidae</taxon>
        <taxon>Thalassiosirales</taxon>
        <taxon>Thalassiosiraceae</taxon>
        <taxon>Thalassiosira</taxon>
    </lineage>
</organism>
<feature type="transmembrane region" description="Helical" evidence="6">
    <location>
        <begin position="77"/>
        <end position="99"/>
    </location>
</feature>
<comment type="subcellular location">
    <subcellularLocation>
        <location evidence="1">Membrane</location>
        <topology evidence="1">Multi-pass membrane protein</topology>
    </subcellularLocation>
</comment>
<dbReference type="InterPro" id="IPR036259">
    <property type="entry name" value="MFS_trans_sf"/>
</dbReference>
<dbReference type="PROSITE" id="PS50850">
    <property type="entry name" value="MFS"/>
    <property type="match status" value="1"/>
</dbReference>
<feature type="transmembrane region" description="Helical" evidence="6">
    <location>
        <begin position="317"/>
        <end position="336"/>
    </location>
</feature>
<accession>K0RT52</accession>
<dbReference type="GO" id="GO:0016020">
    <property type="term" value="C:membrane"/>
    <property type="evidence" value="ECO:0007669"/>
    <property type="project" value="UniProtKB-SubCell"/>
</dbReference>
<name>K0RT52_THAOC</name>
<evidence type="ECO:0000313" key="8">
    <source>
        <dbReference type="EMBL" id="EJK49847.1"/>
    </source>
</evidence>
<reference evidence="8 9" key="1">
    <citation type="journal article" date="2012" name="Genome Biol.">
        <title>Genome and low-iron response of an oceanic diatom adapted to chronic iron limitation.</title>
        <authorList>
            <person name="Lommer M."/>
            <person name="Specht M."/>
            <person name="Roy A.S."/>
            <person name="Kraemer L."/>
            <person name="Andreson R."/>
            <person name="Gutowska M.A."/>
            <person name="Wolf J."/>
            <person name="Bergner S.V."/>
            <person name="Schilhabel M.B."/>
            <person name="Klostermeier U.C."/>
            <person name="Beiko R.G."/>
            <person name="Rosenstiel P."/>
            <person name="Hippler M."/>
            <person name="Laroche J."/>
        </authorList>
    </citation>
    <scope>NUCLEOTIDE SEQUENCE [LARGE SCALE GENOMIC DNA]</scope>
    <source>
        <strain evidence="8 9">CCMP1005</strain>
    </source>
</reference>
<evidence type="ECO:0000256" key="2">
    <source>
        <dbReference type="ARBA" id="ARBA00022448"/>
    </source>
</evidence>
<dbReference type="EMBL" id="AGNL01044388">
    <property type="protein sequence ID" value="EJK49847.1"/>
    <property type="molecule type" value="Genomic_DNA"/>
</dbReference>
<evidence type="ECO:0000256" key="3">
    <source>
        <dbReference type="ARBA" id="ARBA00022692"/>
    </source>
</evidence>
<dbReference type="SUPFAM" id="SSF103473">
    <property type="entry name" value="MFS general substrate transporter"/>
    <property type="match status" value="1"/>
</dbReference>
<protein>
    <recommendedName>
        <fullName evidence="7">Major facilitator superfamily (MFS) profile domain-containing protein</fullName>
    </recommendedName>
</protein>
<dbReference type="eggNOG" id="KOG3764">
    <property type="taxonomic scope" value="Eukaryota"/>
</dbReference>
<sequence>MGFAPIAGVLTSKTSSNTALIASTAGLGAATFVFAEATTFWQLLLARGAQGAASAAVMCGGLSLIAETHPQEIRGRAMGLAQTGLALGLLCGPLIGGLMFERLGRVKTFRLAAGILLANAIAMMALMGVSPPEKTTDGNEKPTQKESLAISSKRLLTNRDILAVTFSTLAIHAVVGVIKPISQVVLDAEFGISMVKRSFIISIATVSYFVTAPMSGWLSDHMSRSHLVASSLVIMSISSVFFALRNLGIWAFYVCVGLLGVALGVQKSSSQTLLADLVDKHNLGEYSFVYALSDIADSLGLILGPVIGLWLSQVFSYSTGVLSMGMLCLLVAPVVMRIKY</sequence>
<evidence type="ECO:0000313" key="9">
    <source>
        <dbReference type="Proteomes" id="UP000266841"/>
    </source>
</evidence>
<dbReference type="InterPro" id="IPR011701">
    <property type="entry name" value="MFS"/>
</dbReference>
<dbReference type="PANTHER" id="PTHR23506">
    <property type="entry name" value="GH10249P"/>
    <property type="match status" value="1"/>
</dbReference>
<keyword evidence="9" id="KW-1185">Reference proteome</keyword>
<keyword evidence="5 6" id="KW-0472">Membrane</keyword>
<evidence type="ECO:0000256" key="5">
    <source>
        <dbReference type="ARBA" id="ARBA00023136"/>
    </source>
</evidence>
<proteinExistence type="predicted"/>
<evidence type="ECO:0000256" key="1">
    <source>
        <dbReference type="ARBA" id="ARBA00004141"/>
    </source>
</evidence>
<keyword evidence="2" id="KW-0813">Transport</keyword>
<feature type="transmembrane region" description="Helical" evidence="6">
    <location>
        <begin position="198"/>
        <end position="218"/>
    </location>
</feature>
<dbReference type="OrthoDB" id="5086884at2759"/>
<dbReference type="Pfam" id="PF07690">
    <property type="entry name" value="MFS_1"/>
    <property type="match status" value="1"/>
</dbReference>
<dbReference type="GO" id="GO:0022857">
    <property type="term" value="F:transmembrane transporter activity"/>
    <property type="evidence" value="ECO:0007669"/>
    <property type="project" value="InterPro"/>
</dbReference>
<dbReference type="InterPro" id="IPR020846">
    <property type="entry name" value="MFS_dom"/>
</dbReference>
<evidence type="ECO:0000259" key="7">
    <source>
        <dbReference type="PROSITE" id="PS50850"/>
    </source>
</evidence>
<dbReference type="AlphaFoldDB" id="K0RT52"/>
<comment type="caution">
    <text evidence="8">The sequence shown here is derived from an EMBL/GenBank/DDBJ whole genome shotgun (WGS) entry which is preliminary data.</text>
</comment>
<feature type="transmembrane region" description="Helical" evidence="6">
    <location>
        <begin position="111"/>
        <end position="129"/>
    </location>
</feature>
<keyword evidence="4 6" id="KW-1133">Transmembrane helix</keyword>
<evidence type="ECO:0000256" key="4">
    <source>
        <dbReference type="ARBA" id="ARBA00022989"/>
    </source>
</evidence>
<feature type="transmembrane region" description="Helical" evidence="6">
    <location>
        <begin position="45"/>
        <end position="65"/>
    </location>
</feature>
<keyword evidence="3 6" id="KW-0812">Transmembrane</keyword>
<dbReference type="Proteomes" id="UP000266841">
    <property type="component" value="Unassembled WGS sequence"/>
</dbReference>
<feature type="transmembrane region" description="Helical" evidence="6">
    <location>
        <begin position="161"/>
        <end position="178"/>
    </location>
</feature>
<feature type="transmembrane region" description="Helical" evidence="6">
    <location>
        <begin position="250"/>
        <end position="266"/>
    </location>
</feature>
<dbReference type="Gene3D" id="1.20.1250.20">
    <property type="entry name" value="MFS general substrate transporter like domains"/>
    <property type="match status" value="2"/>
</dbReference>
<dbReference type="CDD" id="cd17325">
    <property type="entry name" value="MFS_MdtG_SLC18_like"/>
    <property type="match status" value="1"/>
</dbReference>
<gene>
    <name evidence="8" type="ORF">THAOC_31235</name>
</gene>
<feature type="transmembrane region" description="Helical" evidence="6">
    <location>
        <begin position="225"/>
        <end position="244"/>
    </location>
</feature>
<dbReference type="PANTHER" id="PTHR23506:SF23">
    <property type="entry name" value="GH10249P"/>
    <property type="match status" value="1"/>
</dbReference>
<dbReference type="OMA" id="TRTPEVW"/>
<feature type="domain" description="Major facilitator superfamily (MFS) profile" evidence="7">
    <location>
        <begin position="1"/>
        <end position="340"/>
    </location>
</feature>
<dbReference type="InterPro" id="IPR050930">
    <property type="entry name" value="MFS_Vesicular_Transporter"/>
</dbReference>
<evidence type="ECO:0000256" key="6">
    <source>
        <dbReference type="SAM" id="Phobius"/>
    </source>
</evidence>